<name>A0A4U7B831_9PEZI</name>
<dbReference type="PANTHER" id="PTHR28080">
    <property type="entry name" value="PEROXISOMAL BIOGENESIS FACTOR 3"/>
    <property type="match status" value="1"/>
</dbReference>
<accession>A0A4U7B831</accession>
<dbReference type="Proteomes" id="UP000308133">
    <property type="component" value="Unassembled WGS sequence"/>
</dbReference>
<proteinExistence type="predicted"/>
<dbReference type="GO" id="GO:0045046">
    <property type="term" value="P:protein import into peroxisome membrane"/>
    <property type="evidence" value="ECO:0007669"/>
    <property type="project" value="TreeGrafter"/>
</dbReference>
<feature type="compositionally biased region" description="Polar residues" evidence="1">
    <location>
        <begin position="343"/>
        <end position="353"/>
    </location>
</feature>
<dbReference type="EMBL" id="PTQR01000021">
    <property type="protein sequence ID" value="TKX25861.1"/>
    <property type="molecule type" value="Genomic_DNA"/>
</dbReference>
<gene>
    <name evidence="2" type="ORF">C1H76_1704</name>
</gene>
<dbReference type="GO" id="GO:0030674">
    <property type="term" value="F:protein-macromolecule adaptor activity"/>
    <property type="evidence" value="ECO:0007669"/>
    <property type="project" value="TreeGrafter"/>
</dbReference>
<reference evidence="2 3" key="1">
    <citation type="submission" date="2018-02" db="EMBL/GenBank/DDBJ databases">
        <title>Draft genome sequences of Elsinoe sp., causing black scab on jojoba.</title>
        <authorList>
            <person name="Stodart B."/>
            <person name="Jeffress S."/>
            <person name="Ash G."/>
            <person name="Arun Chinnappa K."/>
        </authorList>
    </citation>
    <scope>NUCLEOTIDE SEQUENCE [LARGE SCALE GENOMIC DNA]</scope>
    <source>
        <strain evidence="2 3">Hillstone_2</strain>
    </source>
</reference>
<comment type="caution">
    <text evidence="2">The sequence shown here is derived from an EMBL/GenBank/DDBJ whole genome shotgun (WGS) entry which is preliminary data.</text>
</comment>
<evidence type="ECO:0000313" key="2">
    <source>
        <dbReference type="EMBL" id="TKX25861.1"/>
    </source>
</evidence>
<dbReference type="Pfam" id="PF04882">
    <property type="entry name" value="Peroxin-3"/>
    <property type="match status" value="1"/>
</dbReference>
<feature type="region of interest" description="Disordered" evidence="1">
    <location>
        <begin position="317"/>
        <end position="354"/>
    </location>
</feature>
<dbReference type="InterPro" id="IPR006966">
    <property type="entry name" value="Peroxin-3"/>
</dbReference>
<organism evidence="2 3">
    <name type="scientific">Elsinoe australis</name>
    <dbReference type="NCBI Taxonomy" id="40998"/>
    <lineage>
        <taxon>Eukaryota</taxon>
        <taxon>Fungi</taxon>
        <taxon>Dikarya</taxon>
        <taxon>Ascomycota</taxon>
        <taxon>Pezizomycotina</taxon>
        <taxon>Dothideomycetes</taxon>
        <taxon>Dothideomycetidae</taxon>
        <taxon>Myriangiales</taxon>
        <taxon>Elsinoaceae</taxon>
        <taxon>Elsinoe</taxon>
    </lineage>
</organism>
<protein>
    <submittedName>
        <fullName evidence="2">Putative peroxisomal biogenesis factor 3</fullName>
    </submittedName>
</protein>
<dbReference type="AlphaFoldDB" id="A0A4U7B831"/>
<evidence type="ECO:0000256" key="1">
    <source>
        <dbReference type="SAM" id="MobiDB-lite"/>
    </source>
</evidence>
<evidence type="ECO:0000313" key="3">
    <source>
        <dbReference type="Proteomes" id="UP000308133"/>
    </source>
</evidence>
<dbReference type="GO" id="GO:0005778">
    <property type="term" value="C:peroxisomal membrane"/>
    <property type="evidence" value="ECO:0007669"/>
    <property type="project" value="InterPro"/>
</dbReference>
<sequence>MLERARQWFWRNRTRFAFGAAAVSGVYLAGQYAWGKWLEAQQRMGEERIAKENLRRRFEQNQEDCTYTVLALLPTVRDEVIGAFPVEEISTELQKQKAERLARSVGGLSEVASTDLPSGPPSAIDDSGSLNGSFVHASQMGDSSAGGQLRPKKSKVQLWYDMKIQSITRSITLLYTLSLLTLLTRIQLNLLGRRTYLSSVVSLASPPQGQQASTISLQNNDDDNYDNVYGSDFETNRQYLTFSWWLLHRGCKDISSKVTQAVREVFGPMDPRADVTLEKLSELILEVRKKIEGTTELERQQQQWLPYLLPPKDQEEAVLREPSISPSPDSPTGRDLNPLDTPSPATKPTTISPSLRRLLDETSDLIDSPTFTHVLTQLLNTTFSHLIDARVASEAFKLPRPTTANAIDPTNRITEITDRKVKLAQTLAVFCRQAHVIAAGSGDVDEISAAAAVEGGSVNEYLAAIDKVKDLEAFAAVIYSSNFEFESIQEEQRRLREQQSKQGLRVEVEGEKLPRVLAEQVVLGKEGVDEMGQGMFESAWSKALDNEDGLKEGESERA</sequence>
<dbReference type="PANTHER" id="PTHR28080:SF1">
    <property type="entry name" value="PEROXISOMAL BIOGENESIS FACTOR 3"/>
    <property type="match status" value="1"/>
</dbReference>